<dbReference type="Gene3D" id="2.20.130.30">
    <property type="entry name" value="Protein of unknown function DUF2782"/>
    <property type="match status" value="1"/>
</dbReference>
<dbReference type="EMBL" id="CP006704">
    <property type="protein sequence ID" value="AIJ45187.1"/>
    <property type="molecule type" value="Genomic_DNA"/>
</dbReference>
<dbReference type="KEGG" id="ctes:O987_05135"/>
<dbReference type="HOGENOM" id="CLU_141624_0_0_4"/>
<evidence type="ECO:0000313" key="2">
    <source>
        <dbReference type="EMBL" id="AIJ45187.1"/>
    </source>
</evidence>
<evidence type="ECO:0000256" key="1">
    <source>
        <dbReference type="SAM" id="MobiDB-lite"/>
    </source>
</evidence>
<accession>A0A076PP93</accession>
<reference evidence="2 3" key="1">
    <citation type="journal article" date="2014" name="Genome Announc.">
        <title>Complete Genome Sequence of Polychlorinated Biphenyl Degrader Comamonas testosteroni TK102 (NBRC 109938).</title>
        <authorList>
            <person name="Fukuda K."/>
            <person name="Hosoyama A."/>
            <person name="Tsuchikane K."/>
            <person name="Ohji S."/>
            <person name="Yamazoe A."/>
            <person name="Fujita N."/>
            <person name="Shintani M."/>
            <person name="Kimbara K."/>
        </authorList>
    </citation>
    <scope>NUCLEOTIDE SEQUENCE [LARGE SCALE GENOMIC DNA]</scope>
    <source>
        <strain evidence="2">TK102</strain>
    </source>
</reference>
<feature type="region of interest" description="Disordered" evidence="1">
    <location>
        <begin position="72"/>
        <end position="107"/>
    </location>
</feature>
<protein>
    <recommendedName>
        <fullName evidence="4">DUF2782 domain-containing protein</fullName>
    </recommendedName>
</protein>
<name>A0A076PP93_COMTE</name>
<dbReference type="AlphaFoldDB" id="A0A076PP93"/>
<proteinExistence type="predicted"/>
<feature type="region of interest" description="Disordered" evidence="1">
    <location>
        <begin position="1"/>
        <end position="41"/>
    </location>
</feature>
<evidence type="ECO:0008006" key="4">
    <source>
        <dbReference type="Google" id="ProtNLM"/>
    </source>
</evidence>
<feature type="compositionally biased region" description="Low complexity" evidence="1">
    <location>
        <begin position="18"/>
        <end position="27"/>
    </location>
</feature>
<sequence length="112" mass="11800">MLSLAAGSVLAQSPTPAPADAAIAPAPQGQQDNAAATGKHNQRIEHIRVEDAGSRVDETRVGGQTQSITVQPKVGSMPEYEVQSNDGARAARNRDSNSGDTTGTRVWNFLKF</sequence>
<gene>
    <name evidence="2" type="ORF">O987_05135</name>
</gene>
<dbReference type="Proteomes" id="UP000028782">
    <property type="component" value="Chromosome"/>
</dbReference>
<organism evidence="2 3">
    <name type="scientific">Comamonas testosteroni TK102</name>
    <dbReference type="NCBI Taxonomy" id="1392005"/>
    <lineage>
        <taxon>Bacteria</taxon>
        <taxon>Pseudomonadati</taxon>
        <taxon>Pseudomonadota</taxon>
        <taxon>Betaproteobacteria</taxon>
        <taxon>Burkholderiales</taxon>
        <taxon>Comamonadaceae</taxon>
        <taxon>Comamonas</taxon>
    </lineage>
</organism>
<evidence type="ECO:0000313" key="3">
    <source>
        <dbReference type="Proteomes" id="UP000028782"/>
    </source>
</evidence>